<feature type="domain" description="NAD-dependent epimerase/dehydratase" evidence="1">
    <location>
        <begin position="3"/>
        <end position="217"/>
    </location>
</feature>
<dbReference type="InterPro" id="IPR001509">
    <property type="entry name" value="Epimerase_deHydtase"/>
</dbReference>
<dbReference type="STRING" id="1231391.GCA_000308195_01594"/>
<dbReference type="Proteomes" id="UP000246145">
    <property type="component" value="Unassembled WGS sequence"/>
</dbReference>
<evidence type="ECO:0000259" key="1">
    <source>
        <dbReference type="Pfam" id="PF01370"/>
    </source>
</evidence>
<evidence type="ECO:0000313" key="2">
    <source>
        <dbReference type="EMBL" id="PVY61996.1"/>
    </source>
</evidence>
<comment type="caution">
    <text evidence="2">The sequence shown here is derived from an EMBL/GenBank/DDBJ whole genome shotgun (WGS) entry which is preliminary data.</text>
</comment>
<accession>A0A2U1CLV9</accession>
<reference evidence="2 3" key="1">
    <citation type="submission" date="2018-04" db="EMBL/GenBank/DDBJ databases">
        <title>Genomic Encyclopedia of Type Strains, Phase IV (KMG-IV): sequencing the most valuable type-strain genomes for metagenomic binning, comparative biology and taxonomic classification.</title>
        <authorList>
            <person name="Goeker M."/>
        </authorList>
    </citation>
    <scope>NUCLEOTIDE SEQUENCE [LARGE SCALE GENOMIC DNA]</scope>
    <source>
        <strain evidence="2 3">DSM 10065</strain>
    </source>
</reference>
<evidence type="ECO:0000313" key="3">
    <source>
        <dbReference type="Proteomes" id="UP000246145"/>
    </source>
</evidence>
<dbReference type="InterPro" id="IPR051207">
    <property type="entry name" value="ComplexI_NDUFA9_subunit"/>
</dbReference>
<name>A0A2U1CLV9_9BURK</name>
<dbReference type="PANTHER" id="PTHR12126:SF11">
    <property type="entry name" value="NADH DEHYDROGENASE [UBIQUINONE] 1 ALPHA SUBCOMPLEX SUBUNIT 9, MITOCHONDRIAL"/>
    <property type="match status" value="1"/>
</dbReference>
<dbReference type="SUPFAM" id="SSF51735">
    <property type="entry name" value="NAD(P)-binding Rossmann-fold domains"/>
    <property type="match status" value="1"/>
</dbReference>
<dbReference type="PANTHER" id="PTHR12126">
    <property type="entry name" value="NADH-UBIQUINONE OXIDOREDUCTASE 39 KDA SUBUNIT-RELATED"/>
    <property type="match status" value="1"/>
</dbReference>
<dbReference type="EMBL" id="QEKO01000002">
    <property type="protein sequence ID" value="PVY61996.1"/>
    <property type="molecule type" value="Genomic_DNA"/>
</dbReference>
<dbReference type="CDD" id="cd05271">
    <property type="entry name" value="NDUFA9_like_SDR_a"/>
    <property type="match status" value="1"/>
</dbReference>
<dbReference type="Gene3D" id="3.40.50.720">
    <property type="entry name" value="NAD(P)-binding Rossmann-like Domain"/>
    <property type="match status" value="1"/>
</dbReference>
<protein>
    <submittedName>
        <fullName evidence="2">NADH dehydrogenase</fullName>
    </submittedName>
</protein>
<dbReference type="AlphaFoldDB" id="A0A2U1CLV9"/>
<sequence>MRVLVIGGTGFIGQHLVACLVRAGHFVHVPTRRYQKGRNLLVFPTLTLFEDDIHDDAVLERLLSEADAVVNLVGVLHSRPGKPYGPEFERAHVELPRRIAAACRKTGVPRLLHVSALGADPQGPSGYQRSKAAGEAAVWAEFSSFAEGALTIFRPSVVFGREDNFMNLFARLARWLPAIPLAGAQARLQPVYVRDVATAMANALENSQTYGKTYVVAGVSQYTLADLARLAAKWSGRPRPVLPMPRFIGYAQALLFECLPGLPIMSRDNLDSLRADNTSDEIMAPELGIIPTPLESVAPSYLRGGKPDRGPVH</sequence>
<dbReference type="RefSeq" id="WP_116518027.1">
    <property type="nucleotide sequence ID" value="NZ_JACCEX010000002.1"/>
</dbReference>
<dbReference type="Pfam" id="PF01370">
    <property type="entry name" value="Epimerase"/>
    <property type="match status" value="1"/>
</dbReference>
<dbReference type="GO" id="GO:0044877">
    <property type="term" value="F:protein-containing complex binding"/>
    <property type="evidence" value="ECO:0007669"/>
    <property type="project" value="TreeGrafter"/>
</dbReference>
<gene>
    <name evidence="2" type="ORF">C7440_1482</name>
</gene>
<dbReference type="OrthoDB" id="5292533at2"/>
<keyword evidence="3" id="KW-1185">Reference proteome</keyword>
<dbReference type="InterPro" id="IPR036291">
    <property type="entry name" value="NAD(P)-bd_dom_sf"/>
</dbReference>
<organism evidence="2 3">
    <name type="scientific">Pusillimonas noertemannii</name>
    <dbReference type="NCBI Taxonomy" id="305977"/>
    <lineage>
        <taxon>Bacteria</taxon>
        <taxon>Pseudomonadati</taxon>
        <taxon>Pseudomonadota</taxon>
        <taxon>Betaproteobacteria</taxon>
        <taxon>Burkholderiales</taxon>
        <taxon>Alcaligenaceae</taxon>
        <taxon>Pusillimonas</taxon>
    </lineage>
</organism>
<proteinExistence type="predicted"/>